<dbReference type="RefSeq" id="WP_187571770.1">
    <property type="nucleotide sequence ID" value="NZ_CP060711.1"/>
</dbReference>
<feature type="domain" description="Stealth protein CR1 conserved region 1" evidence="5">
    <location>
        <begin position="4"/>
        <end position="30"/>
    </location>
</feature>
<sequence>MTTEPIDAVVTWVNGNDPAHRRKLDDYLASLNRARPAAADPTRFDDAGELPFCLASILRFAPWFRRIHIVTDDQRPPLLDALRGTPWEDRVRLVDHREIFAGYERHLPSFNSYAIIAALWRIDGLGDRFVYFNDDFSLIREVRPEDFFDGDTMLVRGRWQTQAAYRPVKRLAHALRRLVGRASAAQPGARVGHQAAQEESARMAGYERTFVRLFHTPYPMRRSTLEAYFAAHPEQLERNLEHRLRSPRNFNTECLAAHLDLAQDRAKLDSRLKLAHLKPDEQLPLRMWAKLRRADRDPSYAFACVQSLDKADRDTAARLTAWLEARIGSLAEALARA</sequence>
<reference evidence="6 7" key="1">
    <citation type="submission" date="2020-08" db="EMBL/GenBank/DDBJ databases">
        <title>Genome sequence of Thermomonas brevis KACC 16975T.</title>
        <authorList>
            <person name="Hyun D.-W."/>
            <person name="Bae J.-W."/>
        </authorList>
    </citation>
    <scope>NUCLEOTIDE SEQUENCE [LARGE SCALE GENOMIC DNA]</scope>
    <source>
        <strain evidence="6 7">KACC 16975</strain>
    </source>
</reference>
<name>A0A7G9QXF2_9GAMM</name>
<feature type="domain" description="Stealth protein CR2 conserved region 2" evidence="4">
    <location>
        <begin position="43"/>
        <end position="151"/>
    </location>
</feature>
<keyword evidence="2" id="KW-0808">Transferase</keyword>
<evidence type="ECO:0000313" key="7">
    <source>
        <dbReference type="Proteomes" id="UP000515977"/>
    </source>
</evidence>
<evidence type="ECO:0000256" key="3">
    <source>
        <dbReference type="ARBA" id="ARBA00023169"/>
    </source>
</evidence>
<dbReference type="InterPro" id="IPR031358">
    <property type="entry name" value="Stealth_CR1"/>
</dbReference>
<dbReference type="GO" id="GO:0016772">
    <property type="term" value="F:transferase activity, transferring phosphorus-containing groups"/>
    <property type="evidence" value="ECO:0007669"/>
    <property type="project" value="InterPro"/>
</dbReference>
<gene>
    <name evidence="6" type="ORF">H9L17_07880</name>
</gene>
<dbReference type="Proteomes" id="UP000515977">
    <property type="component" value="Chromosome"/>
</dbReference>
<accession>A0A7G9QXF2</accession>
<comment type="similarity">
    <text evidence="1">Belongs to the stealth family.</text>
</comment>
<dbReference type="InterPro" id="IPR021520">
    <property type="entry name" value="Stealth_CR2"/>
</dbReference>
<dbReference type="GO" id="GO:0000271">
    <property type="term" value="P:polysaccharide biosynthetic process"/>
    <property type="evidence" value="ECO:0007669"/>
    <property type="project" value="UniProtKB-KW"/>
</dbReference>
<evidence type="ECO:0000256" key="2">
    <source>
        <dbReference type="ARBA" id="ARBA00022679"/>
    </source>
</evidence>
<evidence type="ECO:0000256" key="1">
    <source>
        <dbReference type="ARBA" id="ARBA00007583"/>
    </source>
</evidence>
<organism evidence="6 7">
    <name type="scientific">Thermomonas brevis</name>
    <dbReference type="NCBI Taxonomy" id="215691"/>
    <lineage>
        <taxon>Bacteria</taxon>
        <taxon>Pseudomonadati</taxon>
        <taxon>Pseudomonadota</taxon>
        <taxon>Gammaproteobacteria</taxon>
        <taxon>Lysobacterales</taxon>
        <taxon>Lysobacteraceae</taxon>
        <taxon>Thermomonas</taxon>
    </lineage>
</organism>
<evidence type="ECO:0000259" key="4">
    <source>
        <dbReference type="Pfam" id="PF11380"/>
    </source>
</evidence>
<keyword evidence="3" id="KW-0270">Exopolysaccharide synthesis</keyword>
<evidence type="ECO:0000313" key="6">
    <source>
        <dbReference type="EMBL" id="QNN48027.1"/>
    </source>
</evidence>
<dbReference type="EMBL" id="CP060711">
    <property type="protein sequence ID" value="QNN48027.1"/>
    <property type="molecule type" value="Genomic_DNA"/>
</dbReference>
<protein>
    <submittedName>
        <fullName evidence="6">Stealth CR1 domain-containing protein</fullName>
    </submittedName>
</protein>
<dbReference type="AlphaFoldDB" id="A0A7G9QXF2"/>
<evidence type="ECO:0000259" key="5">
    <source>
        <dbReference type="Pfam" id="PF17101"/>
    </source>
</evidence>
<dbReference type="InterPro" id="IPR047141">
    <property type="entry name" value="Stealth"/>
</dbReference>
<dbReference type="Pfam" id="PF17101">
    <property type="entry name" value="Stealth_CR1"/>
    <property type="match status" value="1"/>
</dbReference>
<dbReference type="PANTHER" id="PTHR24045">
    <property type="match status" value="1"/>
</dbReference>
<proteinExistence type="inferred from homology"/>
<keyword evidence="7" id="KW-1185">Reference proteome</keyword>
<dbReference type="KEGG" id="tbv:H9L17_07880"/>
<dbReference type="PANTHER" id="PTHR24045:SF0">
    <property type="entry name" value="N-ACETYLGLUCOSAMINE-1-PHOSPHOTRANSFERASE SUBUNITS ALPHA_BETA"/>
    <property type="match status" value="1"/>
</dbReference>
<dbReference type="Pfam" id="PF11380">
    <property type="entry name" value="Stealth_CR2"/>
    <property type="match status" value="1"/>
</dbReference>